<gene>
    <name evidence="1" type="ORF">GUJ93_ZPchr0001g31114</name>
</gene>
<dbReference type="EMBL" id="JAAALK010000288">
    <property type="protein sequence ID" value="KAG8054790.1"/>
    <property type="molecule type" value="Genomic_DNA"/>
</dbReference>
<sequence>MRGKIHYNKDNPSWLHDNRTIKTLAEFVSLSTSLQNGSFERLVVVVEYWNLGLDDARMPSSEAKLSDGFLVEIPSASRMPYKSIRRGRCVSRRSRNGGPP</sequence>
<comment type="caution">
    <text evidence="1">The sequence shown here is derived from an EMBL/GenBank/DDBJ whole genome shotgun (WGS) entry which is preliminary data.</text>
</comment>
<evidence type="ECO:0000313" key="1">
    <source>
        <dbReference type="EMBL" id="KAG8054790.1"/>
    </source>
</evidence>
<proteinExistence type="predicted"/>
<dbReference type="AlphaFoldDB" id="A0A8J5S4F2"/>
<protein>
    <submittedName>
        <fullName evidence="1">Uncharacterized protein</fullName>
    </submittedName>
</protein>
<reference evidence="1" key="2">
    <citation type="submission" date="2021-02" db="EMBL/GenBank/DDBJ databases">
        <authorList>
            <person name="Kimball J.A."/>
            <person name="Haas M.W."/>
            <person name="Macchietto M."/>
            <person name="Kono T."/>
            <person name="Duquette J."/>
            <person name="Shao M."/>
        </authorList>
    </citation>
    <scope>NUCLEOTIDE SEQUENCE</scope>
    <source>
        <tissue evidence="1">Fresh leaf tissue</tissue>
    </source>
</reference>
<evidence type="ECO:0000313" key="2">
    <source>
        <dbReference type="Proteomes" id="UP000729402"/>
    </source>
</evidence>
<reference evidence="1" key="1">
    <citation type="journal article" date="2021" name="bioRxiv">
        <title>Whole Genome Assembly and Annotation of Northern Wild Rice, Zizania palustris L., Supports a Whole Genome Duplication in the Zizania Genus.</title>
        <authorList>
            <person name="Haas M."/>
            <person name="Kono T."/>
            <person name="Macchietto M."/>
            <person name="Millas R."/>
            <person name="McGilp L."/>
            <person name="Shao M."/>
            <person name="Duquette J."/>
            <person name="Hirsch C.N."/>
            <person name="Kimball J."/>
        </authorList>
    </citation>
    <scope>NUCLEOTIDE SEQUENCE</scope>
    <source>
        <tissue evidence="1">Fresh leaf tissue</tissue>
    </source>
</reference>
<keyword evidence="2" id="KW-1185">Reference proteome</keyword>
<name>A0A8J5S4F2_ZIZPA</name>
<accession>A0A8J5S4F2</accession>
<organism evidence="1 2">
    <name type="scientific">Zizania palustris</name>
    <name type="common">Northern wild rice</name>
    <dbReference type="NCBI Taxonomy" id="103762"/>
    <lineage>
        <taxon>Eukaryota</taxon>
        <taxon>Viridiplantae</taxon>
        <taxon>Streptophyta</taxon>
        <taxon>Embryophyta</taxon>
        <taxon>Tracheophyta</taxon>
        <taxon>Spermatophyta</taxon>
        <taxon>Magnoliopsida</taxon>
        <taxon>Liliopsida</taxon>
        <taxon>Poales</taxon>
        <taxon>Poaceae</taxon>
        <taxon>BOP clade</taxon>
        <taxon>Oryzoideae</taxon>
        <taxon>Oryzeae</taxon>
        <taxon>Zizaniinae</taxon>
        <taxon>Zizania</taxon>
    </lineage>
</organism>
<dbReference type="Proteomes" id="UP000729402">
    <property type="component" value="Unassembled WGS sequence"/>
</dbReference>